<dbReference type="AlphaFoldDB" id="A0A139I5X8"/>
<protein>
    <recommendedName>
        <fullName evidence="2">Alpha/beta hydrolase fold-3 domain-containing protein</fullName>
    </recommendedName>
</protein>
<dbReference type="SUPFAM" id="SSF53474">
    <property type="entry name" value="alpha/beta-Hydrolases"/>
    <property type="match status" value="1"/>
</dbReference>
<dbReference type="Pfam" id="PF07859">
    <property type="entry name" value="Abhydrolase_3"/>
    <property type="match status" value="1"/>
</dbReference>
<comment type="caution">
    <text evidence="3">The sequence shown here is derived from an EMBL/GenBank/DDBJ whole genome shotgun (WGS) entry which is preliminary data.</text>
</comment>
<sequence>MADFSKYGGPSDELLEVLKTLPPAPELSIEELKSATNEGREKASAEFMANLFPKPHIIKDHTIPARDGYNIEARSYRPKHIPEDKPLPIYIHYHGGGFLFGTLSSEDATCMQLALATDVVVLNVNYRHTPEWRYPTQWHDSEDAFEWAFANAEKEFSGDSKQMVIGGISAGGMLCAALAQTKKRENAPSFSALKGSVLMIPCLLHEDSYSWVEKQLKSPEISSYSENEHAPILPLSRARLFNSLLYEKAPLAGDRKVNIALATAEEVEGLPPTMFGIAGLDPLRDEALLYAGFLAENGVPTNVHVFKGVPHGFRRFGDKLSASAHWDKVMLEGIKWALSRPSATGKLDIQVHP</sequence>
<reference evidence="3 4" key="1">
    <citation type="submission" date="2015-07" db="EMBL/GenBank/DDBJ databases">
        <title>Comparative genomics of the Sigatoka disease complex on banana suggests a link between parallel evolutionary changes in Pseudocercospora fijiensis and Pseudocercospora eumusae and increased virulence on the banana host.</title>
        <authorList>
            <person name="Chang T.-C."/>
            <person name="Salvucci A."/>
            <person name="Crous P.W."/>
            <person name="Stergiopoulos I."/>
        </authorList>
    </citation>
    <scope>NUCLEOTIDE SEQUENCE [LARGE SCALE GENOMIC DNA]</scope>
    <source>
        <strain evidence="3 4">CBS 116634</strain>
    </source>
</reference>
<evidence type="ECO:0000259" key="2">
    <source>
        <dbReference type="Pfam" id="PF07859"/>
    </source>
</evidence>
<dbReference type="InterPro" id="IPR013094">
    <property type="entry name" value="AB_hydrolase_3"/>
</dbReference>
<evidence type="ECO:0000313" key="3">
    <source>
        <dbReference type="EMBL" id="KXT10127.1"/>
    </source>
</evidence>
<evidence type="ECO:0000256" key="1">
    <source>
        <dbReference type="ARBA" id="ARBA00022801"/>
    </source>
</evidence>
<feature type="domain" description="Alpha/beta hydrolase fold-3" evidence="2">
    <location>
        <begin position="91"/>
        <end position="313"/>
    </location>
</feature>
<dbReference type="Proteomes" id="UP000073492">
    <property type="component" value="Unassembled WGS sequence"/>
</dbReference>
<dbReference type="PANTHER" id="PTHR48081">
    <property type="entry name" value="AB HYDROLASE SUPERFAMILY PROTEIN C4A8.06C"/>
    <property type="match status" value="1"/>
</dbReference>
<proteinExistence type="predicted"/>
<name>A0A139I5X8_9PEZI</name>
<dbReference type="InterPro" id="IPR029058">
    <property type="entry name" value="AB_hydrolase_fold"/>
</dbReference>
<accession>A0A139I5X8</accession>
<gene>
    <name evidence="3" type="ORF">AC579_500</name>
</gene>
<evidence type="ECO:0000313" key="4">
    <source>
        <dbReference type="Proteomes" id="UP000073492"/>
    </source>
</evidence>
<keyword evidence="4" id="KW-1185">Reference proteome</keyword>
<dbReference type="STRING" id="113226.A0A139I5X8"/>
<dbReference type="InterPro" id="IPR050300">
    <property type="entry name" value="GDXG_lipolytic_enzyme"/>
</dbReference>
<dbReference type="EMBL" id="LFZO01000284">
    <property type="protein sequence ID" value="KXT10127.1"/>
    <property type="molecule type" value="Genomic_DNA"/>
</dbReference>
<organism evidence="3 4">
    <name type="scientific">Pseudocercospora musae</name>
    <dbReference type="NCBI Taxonomy" id="113226"/>
    <lineage>
        <taxon>Eukaryota</taxon>
        <taxon>Fungi</taxon>
        <taxon>Dikarya</taxon>
        <taxon>Ascomycota</taxon>
        <taxon>Pezizomycotina</taxon>
        <taxon>Dothideomycetes</taxon>
        <taxon>Dothideomycetidae</taxon>
        <taxon>Mycosphaerellales</taxon>
        <taxon>Mycosphaerellaceae</taxon>
        <taxon>Pseudocercospora</taxon>
    </lineage>
</organism>
<dbReference type="OrthoDB" id="408631at2759"/>
<keyword evidence="1" id="KW-0378">Hydrolase</keyword>
<dbReference type="Gene3D" id="3.40.50.1820">
    <property type="entry name" value="alpha/beta hydrolase"/>
    <property type="match status" value="1"/>
</dbReference>
<dbReference type="GO" id="GO:0016787">
    <property type="term" value="F:hydrolase activity"/>
    <property type="evidence" value="ECO:0007669"/>
    <property type="project" value="UniProtKB-KW"/>
</dbReference>
<dbReference type="PANTHER" id="PTHR48081:SF8">
    <property type="entry name" value="ALPHA_BETA HYDROLASE FOLD-3 DOMAIN-CONTAINING PROTEIN-RELATED"/>
    <property type="match status" value="1"/>
</dbReference>